<proteinExistence type="predicted"/>
<evidence type="ECO:0008006" key="3">
    <source>
        <dbReference type="Google" id="ProtNLM"/>
    </source>
</evidence>
<dbReference type="Proteomes" id="UP000664357">
    <property type="component" value="Unassembled WGS sequence"/>
</dbReference>
<sequence length="217" mass="24555">MSTEGFVKQIIQLSQQSEELFAHYLLAQDNLYRKIPENEQAALVAKAIASGQAAARHLQSLSLSDFLAEAGISVTYVEETSSKTKVAYTLAEIRLPNRITLNRTLLNSGQQLIDQQEALQFLVERAPIADVLIAHELYHYLENRDQLYTTEKHVQYKIGPFSKTVRIHSLSEIAATAFAKEVFDLSFSPLLFNPVLLYKFDTAFSESFNEQLLKQVE</sequence>
<organism evidence="1 2">
    <name type="scientific">Candidatus Enterococcus ferrettii</name>
    <dbReference type="NCBI Taxonomy" id="2815324"/>
    <lineage>
        <taxon>Bacteria</taxon>
        <taxon>Bacillati</taxon>
        <taxon>Bacillota</taxon>
        <taxon>Bacilli</taxon>
        <taxon>Lactobacillales</taxon>
        <taxon>Enterococcaceae</taxon>
        <taxon>Enterococcus</taxon>
    </lineage>
</organism>
<reference evidence="1 2" key="1">
    <citation type="submission" date="2021-03" db="EMBL/GenBank/DDBJ databases">
        <authorList>
            <person name="Gilmore M.S."/>
            <person name="Schwartzman J."/>
            <person name="Van Tyne D."/>
            <person name="Martin M."/>
            <person name="Earl A.M."/>
            <person name="Manson A.L."/>
            <person name="Straub T."/>
            <person name="Salamzade R."/>
            <person name="Saavedra J."/>
            <person name="Lebreton F."/>
            <person name="Prichula J."/>
            <person name="Schaufler K."/>
            <person name="Gaca A."/>
            <person name="Sgardioli B."/>
            <person name="Wagenaar J."/>
            <person name="Strong T."/>
        </authorList>
    </citation>
    <scope>NUCLEOTIDE SEQUENCE [LARGE SCALE GENOMIC DNA]</scope>
    <source>
        <strain evidence="1 2">665A</strain>
    </source>
</reference>
<dbReference type="RefSeq" id="WP_207701098.1">
    <property type="nucleotide sequence ID" value="NZ_JAFREL020000005.1"/>
</dbReference>
<protein>
    <recommendedName>
        <fullName evidence="3">IrrE N-terminal-like domain-containing protein</fullName>
    </recommendedName>
</protein>
<keyword evidence="2" id="KW-1185">Reference proteome</keyword>
<gene>
    <name evidence="1" type="ORF">JZO67_004565</name>
</gene>
<accession>A0ABV0EVB4</accession>
<reference evidence="1 2" key="2">
    <citation type="submission" date="2024-02" db="EMBL/GenBank/DDBJ databases">
        <title>The Genome Sequence of Enterococcus sp. DIV0159.</title>
        <authorList>
            <person name="Earl A."/>
            <person name="Manson A."/>
            <person name="Gilmore M."/>
            <person name="Sanders J."/>
            <person name="Shea T."/>
            <person name="Howe W."/>
            <person name="Livny J."/>
            <person name="Cuomo C."/>
            <person name="Neafsey D."/>
            <person name="Birren B."/>
        </authorList>
    </citation>
    <scope>NUCLEOTIDE SEQUENCE [LARGE SCALE GENOMIC DNA]</scope>
    <source>
        <strain evidence="1 2">665A</strain>
    </source>
</reference>
<dbReference type="EMBL" id="JAFREL020000005">
    <property type="protein sequence ID" value="MEO1772583.1"/>
    <property type="molecule type" value="Genomic_DNA"/>
</dbReference>
<name>A0ABV0EVB4_9ENTE</name>
<evidence type="ECO:0000313" key="2">
    <source>
        <dbReference type="Proteomes" id="UP000664357"/>
    </source>
</evidence>
<comment type="caution">
    <text evidence="1">The sequence shown here is derived from an EMBL/GenBank/DDBJ whole genome shotgun (WGS) entry which is preliminary data.</text>
</comment>
<evidence type="ECO:0000313" key="1">
    <source>
        <dbReference type="EMBL" id="MEO1772583.1"/>
    </source>
</evidence>